<dbReference type="EMBL" id="JBEPMC010000007">
    <property type="protein sequence ID" value="MET3580996.1"/>
    <property type="molecule type" value="Genomic_DNA"/>
</dbReference>
<evidence type="ECO:0000256" key="8">
    <source>
        <dbReference type="ARBA" id="ARBA00023004"/>
    </source>
</evidence>
<proteinExistence type="inferred from homology"/>
<reference evidence="17 18" key="1">
    <citation type="submission" date="2024-06" db="EMBL/GenBank/DDBJ databases">
        <title>Genomic Encyclopedia of Type Strains, Phase IV (KMG-IV): sequencing the most valuable type-strain genomes for metagenomic binning, comparative biology and taxonomic classification.</title>
        <authorList>
            <person name="Goeker M."/>
        </authorList>
    </citation>
    <scope>NUCLEOTIDE SEQUENCE [LARGE SCALE GENOMIC DNA]</scope>
    <source>
        <strain evidence="17 18">DSM 100022</strain>
    </source>
</reference>
<evidence type="ECO:0000256" key="3">
    <source>
        <dbReference type="ARBA" id="ARBA00022448"/>
    </source>
</evidence>
<gene>
    <name evidence="17" type="ORF">ABID19_004042</name>
</gene>
<dbReference type="SUPFAM" id="SSF56935">
    <property type="entry name" value="Porins"/>
    <property type="match status" value="1"/>
</dbReference>
<comment type="caution">
    <text evidence="17">The sequence shown here is derived from an EMBL/GenBank/DDBJ whole genome shotgun (WGS) entry which is preliminary data.</text>
</comment>
<evidence type="ECO:0000256" key="4">
    <source>
        <dbReference type="ARBA" id="ARBA00022452"/>
    </source>
</evidence>
<dbReference type="Pfam" id="PF00593">
    <property type="entry name" value="TonB_dep_Rec_b-barrel"/>
    <property type="match status" value="1"/>
</dbReference>
<dbReference type="PROSITE" id="PS52016">
    <property type="entry name" value="TONB_DEPENDENT_REC_3"/>
    <property type="match status" value="1"/>
</dbReference>
<evidence type="ECO:0000256" key="6">
    <source>
        <dbReference type="ARBA" id="ARBA00022692"/>
    </source>
</evidence>
<dbReference type="Gene3D" id="2.170.130.10">
    <property type="entry name" value="TonB-dependent receptor, plug domain"/>
    <property type="match status" value="1"/>
</dbReference>
<keyword evidence="6 14" id="KW-0812">Transmembrane</keyword>
<dbReference type="RefSeq" id="WP_354492652.1">
    <property type="nucleotide sequence ID" value="NZ_JBEPMC010000007.1"/>
</dbReference>
<evidence type="ECO:0000256" key="2">
    <source>
        <dbReference type="ARBA" id="ARBA00009810"/>
    </source>
</evidence>
<keyword evidence="11 14" id="KW-0472">Membrane</keyword>
<evidence type="ECO:0000256" key="5">
    <source>
        <dbReference type="ARBA" id="ARBA00022496"/>
    </source>
</evidence>
<sequence length="847" mass="92096">MRLLIEGAFVERAGALALMEGRLAMGTKGTARDGEPVGSRDDKGRRRKAALLQALIAISAAALPMPVLAQQASVSQPVRFSIPAQPLPSAIEAFIRATGWQVGYATGVAGAKRSNAVSGTMPPRQALQAMLSGTGLQVRMTGAAIAAVVAPRADTTGAVEPADGAQVVLDPIDVQGRIETAWGPVEGYVATRSASGSKTDTPLIETPQSVSVVTADQIANQKAVSVAEALSYTPGITMQSQSFSRMVDDVNIRGFDAAGPSGNLLRDGMKYQSAVYDLATEPYGLERLDVLRGASSMLYGQLAPGGVINGISKRPTDTPLHEVNVEYGSYNRKQVSGDFGGPLNAGGTLLYRLTGLVRDADNWVNDTPDDKVYIAPALTFKPDDATQLTLLANYQHVKTRFSTPLMLEDISTGRIPRDLFLGEPDFDTYEGDSWSAGYLFDHEFDNGIKFHSKARYFASDVQWDYMIGNLAPVTDGQLYRLASVRDEKSSGLTADNSLEKTFEFGDWEHNVLAGFDYYRRGYDTHRYRGTDYIPLDVDNPVYSGAPVIDYSIDRGTDTTANNYGVYLQDQIKFREKWVFLFGGRYDRADSETTSYQSGDVTEQDDDAFTGRAGLVYLFDNGIAPYASVSQSFLPQAGVDSRTGDALVPTKGLQYEVGVRYQPADSNLLLSAAIYDLTQTDLVSYDPITFLPYQVGKVRSRGLELEARGQFDELGLVAAYAYTDTRILESAVPTEIGQQEELTPRNMFSIWADYRMDTLGLTGLTLGGGLRYIGKTNLLDSAEDVPGYLLADAMVKYDFGAVDPKFEGTTLNVNARNLFDKQYYTCAGATGCRYGEPLTVTATLSRKW</sequence>
<organism evidence="17 18">
    <name type="scientific">Mesorhizobium robiniae</name>
    <dbReference type="NCBI Taxonomy" id="559315"/>
    <lineage>
        <taxon>Bacteria</taxon>
        <taxon>Pseudomonadati</taxon>
        <taxon>Pseudomonadota</taxon>
        <taxon>Alphaproteobacteria</taxon>
        <taxon>Hyphomicrobiales</taxon>
        <taxon>Phyllobacteriaceae</taxon>
        <taxon>Mesorhizobium</taxon>
    </lineage>
</organism>
<dbReference type="Gene3D" id="2.40.170.20">
    <property type="entry name" value="TonB-dependent receptor, beta-barrel domain"/>
    <property type="match status" value="1"/>
</dbReference>
<keyword evidence="7" id="KW-0732">Signal</keyword>
<evidence type="ECO:0000256" key="11">
    <source>
        <dbReference type="ARBA" id="ARBA00023136"/>
    </source>
</evidence>
<dbReference type="PANTHER" id="PTHR32552">
    <property type="entry name" value="FERRICHROME IRON RECEPTOR-RELATED"/>
    <property type="match status" value="1"/>
</dbReference>
<keyword evidence="13 14" id="KW-0998">Cell outer membrane</keyword>
<evidence type="ECO:0000259" key="16">
    <source>
        <dbReference type="SMART" id="SM00965"/>
    </source>
</evidence>
<keyword evidence="9" id="KW-0406">Ion transport</keyword>
<evidence type="ECO:0000256" key="7">
    <source>
        <dbReference type="ARBA" id="ARBA00022729"/>
    </source>
</evidence>
<dbReference type="Proteomes" id="UP001549204">
    <property type="component" value="Unassembled WGS sequence"/>
</dbReference>
<evidence type="ECO:0000256" key="14">
    <source>
        <dbReference type="PROSITE-ProRule" id="PRU01360"/>
    </source>
</evidence>
<keyword evidence="4 14" id="KW-1134">Transmembrane beta strand</keyword>
<keyword evidence="18" id="KW-1185">Reference proteome</keyword>
<evidence type="ECO:0000313" key="17">
    <source>
        <dbReference type="EMBL" id="MET3580996.1"/>
    </source>
</evidence>
<dbReference type="InterPro" id="IPR000531">
    <property type="entry name" value="Beta-barrel_TonB"/>
</dbReference>
<comment type="similarity">
    <text evidence="2 14 15">Belongs to the TonB-dependent receptor family.</text>
</comment>
<evidence type="ECO:0000256" key="15">
    <source>
        <dbReference type="RuleBase" id="RU003357"/>
    </source>
</evidence>
<evidence type="ECO:0000256" key="9">
    <source>
        <dbReference type="ARBA" id="ARBA00023065"/>
    </source>
</evidence>
<dbReference type="CDD" id="cd01347">
    <property type="entry name" value="ligand_gated_channel"/>
    <property type="match status" value="1"/>
</dbReference>
<evidence type="ECO:0000256" key="1">
    <source>
        <dbReference type="ARBA" id="ARBA00004571"/>
    </source>
</evidence>
<dbReference type="InterPro" id="IPR036942">
    <property type="entry name" value="Beta-barrel_TonB_sf"/>
</dbReference>
<dbReference type="InterPro" id="IPR037066">
    <property type="entry name" value="Plug_dom_sf"/>
</dbReference>
<keyword evidence="3 14" id="KW-0813">Transport</keyword>
<keyword evidence="12 17" id="KW-0675">Receptor</keyword>
<dbReference type="SMART" id="SM00965">
    <property type="entry name" value="STN"/>
    <property type="match status" value="1"/>
</dbReference>
<accession>A0ABV2GRT1</accession>
<keyword evidence="5" id="KW-0410">Iron transport</keyword>
<feature type="domain" description="Secretin/TonB short N-terminal" evidence="16">
    <location>
        <begin position="100"/>
        <end position="151"/>
    </location>
</feature>
<dbReference type="Gene3D" id="3.55.50.30">
    <property type="match status" value="1"/>
</dbReference>
<keyword evidence="8" id="KW-0408">Iron</keyword>
<evidence type="ECO:0000256" key="10">
    <source>
        <dbReference type="ARBA" id="ARBA00023077"/>
    </source>
</evidence>
<name>A0ABV2GRT1_9HYPH</name>
<evidence type="ECO:0000256" key="13">
    <source>
        <dbReference type="ARBA" id="ARBA00023237"/>
    </source>
</evidence>
<dbReference type="InterPro" id="IPR012910">
    <property type="entry name" value="Plug_dom"/>
</dbReference>
<dbReference type="InterPro" id="IPR010105">
    <property type="entry name" value="TonB_sidphr_rcpt"/>
</dbReference>
<protein>
    <submittedName>
        <fullName evidence="17">Iron complex outermembrane receptor protein</fullName>
    </submittedName>
</protein>
<dbReference type="InterPro" id="IPR011662">
    <property type="entry name" value="Secretin/TonB_short_N"/>
</dbReference>
<dbReference type="NCBIfam" id="TIGR01783">
    <property type="entry name" value="TonB-siderophor"/>
    <property type="match status" value="1"/>
</dbReference>
<dbReference type="Pfam" id="PF07715">
    <property type="entry name" value="Plug"/>
    <property type="match status" value="1"/>
</dbReference>
<evidence type="ECO:0000256" key="12">
    <source>
        <dbReference type="ARBA" id="ARBA00023170"/>
    </source>
</evidence>
<dbReference type="PANTHER" id="PTHR32552:SF68">
    <property type="entry name" value="FERRICHROME OUTER MEMBRANE TRANSPORTER_PHAGE RECEPTOR"/>
    <property type="match status" value="1"/>
</dbReference>
<dbReference type="InterPro" id="IPR039426">
    <property type="entry name" value="TonB-dep_rcpt-like"/>
</dbReference>
<keyword evidence="10 15" id="KW-0798">TonB box</keyword>
<evidence type="ECO:0000313" key="18">
    <source>
        <dbReference type="Proteomes" id="UP001549204"/>
    </source>
</evidence>
<comment type="subcellular location">
    <subcellularLocation>
        <location evidence="1 14">Cell outer membrane</location>
        <topology evidence="1 14">Multi-pass membrane protein</topology>
    </subcellularLocation>
</comment>